<dbReference type="EMBL" id="CAJVQB010082702">
    <property type="protein sequence ID" value="CAG8846256.1"/>
    <property type="molecule type" value="Genomic_DNA"/>
</dbReference>
<proteinExistence type="predicted"/>
<organism evidence="1 2">
    <name type="scientific">Gigaspora margarita</name>
    <dbReference type="NCBI Taxonomy" id="4874"/>
    <lineage>
        <taxon>Eukaryota</taxon>
        <taxon>Fungi</taxon>
        <taxon>Fungi incertae sedis</taxon>
        <taxon>Mucoromycota</taxon>
        <taxon>Glomeromycotina</taxon>
        <taxon>Glomeromycetes</taxon>
        <taxon>Diversisporales</taxon>
        <taxon>Gigasporaceae</taxon>
        <taxon>Gigaspora</taxon>
    </lineage>
</organism>
<protein>
    <submittedName>
        <fullName evidence="1">45741_t:CDS:1</fullName>
    </submittedName>
</protein>
<keyword evidence="2" id="KW-1185">Reference proteome</keyword>
<comment type="caution">
    <text evidence="1">The sequence shown here is derived from an EMBL/GenBank/DDBJ whole genome shotgun (WGS) entry which is preliminary data.</text>
</comment>
<accession>A0ABN7X276</accession>
<reference evidence="1 2" key="1">
    <citation type="submission" date="2021-06" db="EMBL/GenBank/DDBJ databases">
        <authorList>
            <person name="Kallberg Y."/>
            <person name="Tangrot J."/>
            <person name="Rosling A."/>
        </authorList>
    </citation>
    <scope>NUCLEOTIDE SEQUENCE [LARGE SCALE GENOMIC DNA]</scope>
    <source>
        <strain evidence="1 2">120-4 pot B 10/14</strain>
    </source>
</reference>
<evidence type="ECO:0000313" key="2">
    <source>
        <dbReference type="Proteomes" id="UP000789901"/>
    </source>
</evidence>
<dbReference type="Proteomes" id="UP000789901">
    <property type="component" value="Unassembled WGS sequence"/>
</dbReference>
<name>A0ABN7X276_GIGMA</name>
<evidence type="ECO:0000313" key="1">
    <source>
        <dbReference type="EMBL" id="CAG8846256.1"/>
    </source>
</evidence>
<feature type="non-terminal residue" evidence="1">
    <location>
        <position position="1"/>
    </location>
</feature>
<gene>
    <name evidence="1" type="ORF">GMARGA_LOCUS38077</name>
</gene>
<sequence length="196" mass="22976">ISNKQVEIDDDLEVKIVELIQMKQREEESVKMYTYRFDTCAEQVRYAIDKEDLICWFISSLNEPCRSKVIPLSLTSFDAAKTIAEIMEKHLLEVENKEKIVGITNDDKEMSETNNKDMPVAYHDEILQQDTKSLDMFDKMDIDDISHETKTVEHIIGIMSELKKVKMNKVENSSNRLLDWLTIIGNRYLEKYDDED</sequence>
<feature type="non-terminal residue" evidence="1">
    <location>
        <position position="196"/>
    </location>
</feature>